<evidence type="ECO:0000256" key="3">
    <source>
        <dbReference type="ARBA" id="ARBA00022679"/>
    </source>
</evidence>
<protein>
    <recommendedName>
        <fullName evidence="5">Glycosyltransferase</fullName>
        <ecNumber evidence="5">2.4.1.-</ecNumber>
    </recommendedName>
</protein>
<keyword evidence="2 4" id="KW-0328">Glycosyltransferase</keyword>
<dbReference type="FunFam" id="3.40.50.2000:FF:000056">
    <property type="entry name" value="Glycosyltransferase"/>
    <property type="match status" value="1"/>
</dbReference>
<dbReference type="EC" id="2.4.1.-" evidence="5"/>
<evidence type="ECO:0000313" key="7">
    <source>
        <dbReference type="Proteomes" id="UP000237000"/>
    </source>
</evidence>
<dbReference type="PROSITE" id="PS00375">
    <property type="entry name" value="UDPGT"/>
    <property type="match status" value="1"/>
</dbReference>
<dbReference type="CDD" id="cd03784">
    <property type="entry name" value="GT1_Gtf-like"/>
    <property type="match status" value="1"/>
</dbReference>
<dbReference type="Proteomes" id="UP000237000">
    <property type="component" value="Unassembled WGS sequence"/>
</dbReference>
<accession>A0A2P5AUG8</accession>
<dbReference type="EMBL" id="JXTC01000696">
    <property type="protein sequence ID" value="PON40138.1"/>
    <property type="molecule type" value="Genomic_DNA"/>
</dbReference>
<keyword evidence="3 4" id="KW-0808">Transferase</keyword>
<organism evidence="6 7">
    <name type="scientific">Trema orientale</name>
    <name type="common">Charcoal tree</name>
    <name type="synonym">Celtis orientalis</name>
    <dbReference type="NCBI Taxonomy" id="63057"/>
    <lineage>
        <taxon>Eukaryota</taxon>
        <taxon>Viridiplantae</taxon>
        <taxon>Streptophyta</taxon>
        <taxon>Embryophyta</taxon>
        <taxon>Tracheophyta</taxon>
        <taxon>Spermatophyta</taxon>
        <taxon>Magnoliopsida</taxon>
        <taxon>eudicotyledons</taxon>
        <taxon>Gunneridae</taxon>
        <taxon>Pentapetalae</taxon>
        <taxon>rosids</taxon>
        <taxon>fabids</taxon>
        <taxon>Rosales</taxon>
        <taxon>Cannabaceae</taxon>
        <taxon>Trema</taxon>
    </lineage>
</organism>
<evidence type="ECO:0000313" key="6">
    <source>
        <dbReference type="EMBL" id="PON40138.1"/>
    </source>
</evidence>
<evidence type="ECO:0000256" key="2">
    <source>
        <dbReference type="ARBA" id="ARBA00022676"/>
    </source>
</evidence>
<dbReference type="PANTHER" id="PTHR48048">
    <property type="entry name" value="GLYCOSYLTRANSFERASE"/>
    <property type="match status" value="1"/>
</dbReference>
<dbReference type="Pfam" id="PF00201">
    <property type="entry name" value="UDPGT"/>
    <property type="match status" value="1"/>
</dbReference>
<dbReference type="AlphaFoldDB" id="A0A2P5AUG8"/>
<feature type="non-terminal residue" evidence="6">
    <location>
        <position position="1"/>
    </location>
</feature>
<dbReference type="Gene3D" id="3.40.50.2000">
    <property type="entry name" value="Glycogen Phosphorylase B"/>
    <property type="match status" value="2"/>
</dbReference>
<dbReference type="GO" id="GO:0035251">
    <property type="term" value="F:UDP-glucosyltransferase activity"/>
    <property type="evidence" value="ECO:0007669"/>
    <property type="project" value="InterPro"/>
</dbReference>
<reference evidence="7" key="1">
    <citation type="submission" date="2016-06" db="EMBL/GenBank/DDBJ databases">
        <title>Parallel loss of symbiosis genes in relatives of nitrogen-fixing non-legume Parasponia.</title>
        <authorList>
            <person name="Van Velzen R."/>
            <person name="Holmer R."/>
            <person name="Bu F."/>
            <person name="Rutten L."/>
            <person name="Van Zeijl A."/>
            <person name="Liu W."/>
            <person name="Santuari L."/>
            <person name="Cao Q."/>
            <person name="Sharma T."/>
            <person name="Shen D."/>
            <person name="Roswanjaya Y."/>
            <person name="Wardhani T."/>
            <person name="Kalhor M.S."/>
            <person name="Jansen J."/>
            <person name="Van den Hoogen J."/>
            <person name="Gungor B."/>
            <person name="Hartog M."/>
            <person name="Hontelez J."/>
            <person name="Verver J."/>
            <person name="Yang W.-C."/>
            <person name="Schijlen E."/>
            <person name="Repin R."/>
            <person name="Schilthuizen M."/>
            <person name="Schranz E."/>
            <person name="Heidstra R."/>
            <person name="Miyata K."/>
            <person name="Fedorova E."/>
            <person name="Kohlen W."/>
            <person name="Bisseling T."/>
            <person name="Smit S."/>
            <person name="Geurts R."/>
        </authorList>
    </citation>
    <scope>NUCLEOTIDE SEQUENCE [LARGE SCALE GENOMIC DNA]</scope>
    <source>
        <strain evidence="7">cv. RG33-2</strain>
    </source>
</reference>
<dbReference type="InterPro" id="IPR002213">
    <property type="entry name" value="UDP_glucos_trans"/>
</dbReference>
<keyword evidence="7" id="KW-1185">Reference proteome</keyword>
<proteinExistence type="inferred from homology"/>
<dbReference type="InParanoid" id="A0A2P5AUG8"/>
<dbReference type="OrthoDB" id="5835829at2759"/>
<evidence type="ECO:0000256" key="4">
    <source>
        <dbReference type="RuleBase" id="RU003718"/>
    </source>
</evidence>
<dbReference type="PANTHER" id="PTHR48048:SF45">
    <property type="entry name" value="GLYCOSYLTRANSFERASE"/>
    <property type="match status" value="1"/>
</dbReference>
<dbReference type="SUPFAM" id="SSF53756">
    <property type="entry name" value="UDP-Glycosyltransferase/glycogen phosphorylase"/>
    <property type="match status" value="1"/>
</dbReference>
<dbReference type="InterPro" id="IPR035595">
    <property type="entry name" value="UDP_glycos_trans_CS"/>
</dbReference>
<evidence type="ECO:0000256" key="1">
    <source>
        <dbReference type="ARBA" id="ARBA00009995"/>
    </source>
</evidence>
<dbReference type="InterPro" id="IPR050481">
    <property type="entry name" value="UDP-glycosyltransf_plant"/>
</dbReference>
<name>A0A2P5AUG8_TREOI</name>
<comment type="caution">
    <text evidence="6">The sequence shown here is derived from an EMBL/GenBank/DDBJ whole genome shotgun (WGS) entry which is preliminary data.</text>
</comment>
<sequence>STLITIRNMKQLTELVFIPHTARGHMASMLEFAKLLLARDDRLSITVLVMKFPLEPNLAAYADSVAASFASERINFIDITQNITFTETNFMICLDLFIENQKQFVKTAVSELLTRSKGSDSPRTLAGFVVNTAYSTMIDVANEFGVPAYGFWPGTAGWLGLNLHLQALQDEKYNRDVTELENHVKSGAAEVVAPSFVNPVPASVVPSVVFDKAASNIFTNGARRLRMTKGIVVNTFMELESRAIRSVFPCGESPTVYPVGPILNLTGDGGHAFSSSSSSDSTTTDGQNDDTLIIKWLDDQPPLSVIFLCFGSGGSLGGDQLKEIGSALERTGFRFLWCLRHSSPNGDYDPKQVLPEGFLDRTAKVGKVIRWAPQVEVLSHAAVGGFVSHCGWNSLLESLWFGVPVATWPLFADQQLNAFEMVRELELAVEIKMDYKLSWGKESALVSAKEIEIGIRRVMEGDSDIRRRVKEMSEKSRKAVMEGGSSHSSLGRFINNVFDNLP</sequence>
<evidence type="ECO:0000256" key="5">
    <source>
        <dbReference type="RuleBase" id="RU362057"/>
    </source>
</evidence>
<gene>
    <name evidence="6" type="ORF">TorRG33x02_341130</name>
</gene>
<comment type="similarity">
    <text evidence="1 4">Belongs to the UDP-glycosyltransferase family.</text>
</comment>